<reference evidence="2 3" key="1">
    <citation type="journal article" date="2015" name="Geomicrobiol. J.">
        <title>Caldisalinibacter kiritimatiensis gen. nov., sp. nov., a moderately thermohalophilic thiosulfate-reducing bacterium from a hypersaline microbial mat.</title>
        <authorList>
            <person name="Ben Hania W."/>
            <person name="Joseph M."/>
            <person name="Fiebig A."/>
            <person name="Bunk B."/>
            <person name="Klenk H.-P."/>
            <person name="Fardeau M.-L."/>
            <person name="Spring S."/>
        </authorList>
    </citation>
    <scope>NUCLEOTIDE SEQUENCE [LARGE SCALE GENOMIC DNA]</scope>
    <source>
        <strain evidence="2 3">L21-TH-D2</strain>
    </source>
</reference>
<dbReference type="AlphaFoldDB" id="R1ARV6"/>
<accession>R1ARV6</accession>
<dbReference type="STRING" id="1304284.L21TH_2080"/>
<sequence length="201" mass="22225">MKENTKHGNLNLAVGAGNLKISSSKDNLVHGFISNPKVTSEVKYKNNDRDVTVTFKSPNFKTTDFGEISKGDKYDLYLNKEITWDIDADIGAMDGHLDFSNVKIDNLDIDCGASDLEVVFGDTTKRTSVDIDAGVSDVELTFPENVGVKIDLDGGLKNSNLKELNWIRDNDYYISPNYDEADKKIDVSIDLGIGQLVVNVR</sequence>
<evidence type="ECO:0000313" key="3">
    <source>
        <dbReference type="Proteomes" id="UP000013378"/>
    </source>
</evidence>
<evidence type="ECO:0000259" key="1">
    <source>
        <dbReference type="Pfam" id="PF17115"/>
    </source>
</evidence>
<organism evidence="2 3">
    <name type="scientific">Caldisalinibacter kiritimatiensis</name>
    <dbReference type="NCBI Taxonomy" id="1304284"/>
    <lineage>
        <taxon>Bacteria</taxon>
        <taxon>Bacillati</taxon>
        <taxon>Bacillota</taxon>
        <taxon>Tissierellia</taxon>
        <taxon>Tissierellales</taxon>
        <taxon>Thermohalobacteraceae</taxon>
        <taxon>Caldisalinibacter</taxon>
    </lineage>
</organism>
<evidence type="ECO:0000313" key="2">
    <source>
        <dbReference type="EMBL" id="EOC99877.1"/>
    </source>
</evidence>
<proteinExistence type="predicted"/>
<keyword evidence="3" id="KW-1185">Reference proteome</keyword>
<dbReference type="InterPro" id="IPR031346">
    <property type="entry name" value="DUF2154_N"/>
</dbReference>
<dbReference type="eggNOG" id="COG4758">
    <property type="taxonomic scope" value="Bacteria"/>
</dbReference>
<comment type="caution">
    <text evidence="2">The sequence shown here is derived from an EMBL/GenBank/DDBJ whole genome shotgun (WGS) entry which is preliminary data.</text>
</comment>
<feature type="domain" description="DUF2154" evidence="1">
    <location>
        <begin position="5"/>
        <end position="92"/>
    </location>
</feature>
<name>R1ARV6_9FIRM</name>
<gene>
    <name evidence="2" type="ORF">L21TH_2080</name>
</gene>
<dbReference type="Pfam" id="PF17115">
    <property type="entry name" value="Toast_rack_N"/>
    <property type="match status" value="1"/>
</dbReference>
<dbReference type="Proteomes" id="UP000013378">
    <property type="component" value="Unassembled WGS sequence"/>
</dbReference>
<protein>
    <recommendedName>
        <fullName evidence="1">DUF2154 domain-containing protein</fullName>
    </recommendedName>
</protein>
<dbReference type="EMBL" id="ARZA01000234">
    <property type="protein sequence ID" value="EOC99877.1"/>
    <property type="molecule type" value="Genomic_DNA"/>
</dbReference>